<dbReference type="KEGG" id="spap:H3Z74_01295"/>
<feature type="transmembrane region" description="Helical" evidence="1">
    <location>
        <begin position="156"/>
        <end position="178"/>
    </location>
</feature>
<keyword evidence="3" id="KW-1185">Reference proteome</keyword>
<dbReference type="AlphaFoldDB" id="A0A7H0LJR8"/>
<dbReference type="InterPro" id="IPR021913">
    <property type="entry name" value="DUF3526"/>
</dbReference>
<dbReference type="Proteomes" id="UP000516148">
    <property type="component" value="Chromosome"/>
</dbReference>
<feature type="transmembrane region" description="Helical" evidence="1">
    <location>
        <begin position="265"/>
        <end position="290"/>
    </location>
</feature>
<sequence>MSEPRFIDLFAWEWRRVGRTPLLWAILLALGASFLWGALNTAQLHQAQVQAQLRTRMAEVAHRATVEARAAAYHAPVTPDAPEVPYWQDPTNVSGFSQYFVYQHALKPHLPLSPLAAGVSDIAPGRLEVKINTLFGVDESYDFENPRGLALGRFDLAFALVYLLPVALILLFGLLVTVERDRGMLRLVAAQSTGPQLWLGARGAAILVWAAPIVLISLLAALAMAGAAITAALPELIAALMLVLAYMLFWSGLALLVLARFPGSAAALGMLAAIWATLTIGVPLLGAAFVSTLSPPPSAIAYIDAQRRIGDAIQADRDAIMKRAVAARPDLEGAESRLETIDHATRLTFLVPETERRLAPLRSAIMAHREQQAGIAAIAGYLVPSLGLEATLAVLAGTGDERHHQFEAQARAYQLRLRAILYPRVQHEIAAPTPRAVPATRGRFSLIDRDILPAFAMTDRPASARVTAILPFAIWLLLLGGGLIALGLHRARAWPRDL</sequence>
<proteinExistence type="predicted"/>
<dbReference type="PANTHER" id="PTHR43471">
    <property type="entry name" value="ABC TRANSPORTER PERMEASE"/>
    <property type="match status" value="1"/>
</dbReference>
<gene>
    <name evidence="2" type="ORF">H3Z74_01295</name>
</gene>
<protein>
    <submittedName>
        <fullName evidence="2">DUF3526 domain-containing protein</fullName>
    </submittedName>
</protein>
<reference evidence="2 3" key="1">
    <citation type="submission" date="2020-09" db="EMBL/GenBank/DDBJ databases">
        <title>Sphingomonas sp., a new species isolated from pork steak.</title>
        <authorList>
            <person name="Heidler von Heilborn D."/>
        </authorList>
    </citation>
    <scope>NUCLEOTIDE SEQUENCE [LARGE SCALE GENOMIC DNA]</scope>
    <source>
        <strain evidence="3">S8-3T</strain>
    </source>
</reference>
<keyword evidence="1" id="KW-0812">Transmembrane</keyword>
<feature type="transmembrane region" description="Helical" evidence="1">
    <location>
        <begin position="206"/>
        <end position="230"/>
    </location>
</feature>
<accession>A0A7H0LJR8</accession>
<dbReference type="Pfam" id="PF12040">
    <property type="entry name" value="DUF3526"/>
    <property type="match status" value="1"/>
</dbReference>
<organism evidence="2 3">
    <name type="scientific">Sphingomonas alpina</name>
    <dbReference type="NCBI Taxonomy" id="653931"/>
    <lineage>
        <taxon>Bacteria</taxon>
        <taxon>Pseudomonadati</taxon>
        <taxon>Pseudomonadota</taxon>
        <taxon>Alphaproteobacteria</taxon>
        <taxon>Sphingomonadales</taxon>
        <taxon>Sphingomonadaceae</taxon>
        <taxon>Sphingomonas</taxon>
    </lineage>
</organism>
<feature type="transmembrane region" description="Helical" evidence="1">
    <location>
        <begin position="21"/>
        <end position="39"/>
    </location>
</feature>
<dbReference type="RefSeq" id="WP_187762230.1">
    <property type="nucleotide sequence ID" value="NZ_CP061038.1"/>
</dbReference>
<evidence type="ECO:0000313" key="3">
    <source>
        <dbReference type="Proteomes" id="UP000516148"/>
    </source>
</evidence>
<name>A0A7H0LJR8_9SPHN</name>
<evidence type="ECO:0000256" key="1">
    <source>
        <dbReference type="SAM" id="Phobius"/>
    </source>
</evidence>
<dbReference type="PANTHER" id="PTHR43471:SF1">
    <property type="entry name" value="ABC TRANSPORTER PERMEASE PROTEIN NOSY-RELATED"/>
    <property type="match status" value="1"/>
</dbReference>
<feature type="transmembrane region" description="Helical" evidence="1">
    <location>
        <begin position="468"/>
        <end position="488"/>
    </location>
</feature>
<evidence type="ECO:0000313" key="2">
    <source>
        <dbReference type="EMBL" id="QNQ09921.1"/>
    </source>
</evidence>
<keyword evidence="1" id="KW-1133">Transmembrane helix</keyword>
<feature type="transmembrane region" description="Helical" evidence="1">
    <location>
        <begin position="236"/>
        <end position="258"/>
    </location>
</feature>
<keyword evidence="1" id="KW-0472">Membrane</keyword>
<dbReference type="EMBL" id="CP061038">
    <property type="protein sequence ID" value="QNQ09921.1"/>
    <property type="molecule type" value="Genomic_DNA"/>
</dbReference>